<feature type="non-terminal residue" evidence="1">
    <location>
        <position position="1"/>
    </location>
</feature>
<reference evidence="1" key="1">
    <citation type="submission" date="2021-06" db="EMBL/GenBank/DDBJ databases">
        <authorList>
            <person name="Kallberg Y."/>
            <person name="Tangrot J."/>
            <person name="Rosling A."/>
        </authorList>
    </citation>
    <scope>NUCLEOTIDE SEQUENCE</scope>
    <source>
        <strain evidence="1">AU212A</strain>
    </source>
</reference>
<accession>A0ACA9PFM6</accession>
<proteinExistence type="predicted"/>
<keyword evidence="2" id="KW-1185">Reference proteome</keyword>
<protein>
    <submittedName>
        <fullName evidence="1">10100_t:CDS:1</fullName>
    </submittedName>
</protein>
<name>A0ACA9PFM6_9GLOM</name>
<gene>
    <name evidence="1" type="ORF">SCALOS_LOCUS10620</name>
</gene>
<organism evidence="1 2">
    <name type="scientific">Scutellospora calospora</name>
    <dbReference type="NCBI Taxonomy" id="85575"/>
    <lineage>
        <taxon>Eukaryota</taxon>
        <taxon>Fungi</taxon>
        <taxon>Fungi incertae sedis</taxon>
        <taxon>Mucoromycota</taxon>
        <taxon>Glomeromycotina</taxon>
        <taxon>Glomeromycetes</taxon>
        <taxon>Diversisporales</taxon>
        <taxon>Gigasporaceae</taxon>
        <taxon>Scutellospora</taxon>
    </lineage>
</organism>
<evidence type="ECO:0000313" key="1">
    <source>
        <dbReference type="EMBL" id="CAG8704527.1"/>
    </source>
</evidence>
<sequence length="69" mass="8118">IEIDYIESNNTNIEMFLDSTNNLSSENTNTNEFSKNKFSENRKIVESSDEELDSKDINDEEDFNNYLQK</sequence>
<dbReference type="EMBL" id="CAJVPM010040870">
    <property type="protein sequence ID" value="CAG8704527.1"/>
    <property type="molecule type" value="Genomic_DNA"/>
</dbReference>
<dbReference type="Proteomes" id="UP000789860">
    <property type="component" value="Unassembled WGS sequence"/>
</dbReference>
<evidence type="ECO:0000313" key="2">
    <source>
        <dbReference type="Proteomes" id="UP000789860"/>
    </source>
</evidence>
<comment type="caution">
    <text evidence="1">The sequence shown here is derived from an EMBL/GenBank/DDBJ whole genome shotgun (WGS) entry which is preliminary data.</text>
</comment>